<evidence type="ECO:0000313" key="4">
    <source>
        <dbReference type="Proteomes" id="UP000186106"/>
    </source>
</evidence>
<keyword evidence="1" id="KW-0472">Membrane</keyword>
<feature type="transmembrane region" description="Helical" evidence="1">
    <location>
        <begin position="15"/>
        <end position="34"/>
    </location>
</feature>
<dbReference type="Proteomes" id="UP000279541">
    <property type="component" value="Chromosome"/>
</dbReference>
<sequence length="88" mass="10456">MSSKQNKKIIKKNKIYYIAIRGVTAAGSLMYYFLFSSNDRNTEKADLLIDKNKHNIFDEIIQLTKNNSARFWTHFQKQYTDFRKKNGN</sequence>
<evidence type="ECO:0000256" key="1">
    <source>
        <dbReference type="SAM" id="Phobius"/>
    </source>
</evidence>
<proteinExistence type="predicted"/>
<accession>A0A1N7IGV9</accession>
<reference evidence="3 4" key="1">
    <citation type="submission" date="2017-01" db="EMBL/GenBank/DDBJ databases">
        <authorList>
            <person name="Mah S.A."/>
            <person name="Swanson W.J."/>
            <person name="Moy G.W."/>
            <person name="Vacquier V.D."/>
        </authorList>
    </citation>
    <scope>NUCLEOTIDE SEQUENCE [LARGE SCALE GENOMIC DNA]</scope>
    <source>
        <strain evidence="3 4">DSM 16927</strain>
    </source>
</reference>
<keyword evidence="5" id="KW-1185">Reference proteome</keyword>
<keyword evidence="1" id="KW-0812">Transmembrane</keyword>
<dbReference type="KEGG" id="cjt:EG359_11350"/>
<keyword evidence="1" id="KW-1133">Transmembrane helix</keyword>
<dbReference type="EMBL" id="CP033926">
    <property type="protein sequence ID" value="AZB00182.1"/>
    <property type="molecule type" value="Genomic_DNA"/>
</dbReference>
<reference evidence="2 5" key="2">
    <citation type="submission" date="2018-11" db="EMBL/GenBank/DDBJ databases">
        <title>Proposal to divide the Flavobacteriaceae and reorganize its genera based on Amino Acid Identity values calculated from whole genome sequences.</title>
        <authorList>
            <person name="Nicholson A.C."/>
            <person name="Gulvik C.A."/>
            <person name="Whitney A.M."/>
            <person name="Humrighouse B.W."/>
            <person name="Bell M."/>
            <person name="Holmes B."/>
            <person name="Steigerwalt A.G."/>
            <person name="Villarma A."/>
            <person name="Sheth M."/>
            <person name="Batra D."/>
            <person name="Pryor J."/>
            <person name="Bernardet J.-F."/>
            <person name="Hugo C."/>
            <person name="Kampfer P."/>
            <person name="Newman J."/>
            <person name="McQuiston J.R."/>
        </authorList>
    </citation>
    <scope>NUCLEOTIDE SEQUENCE [LARGE SCALE GENOMIC DNA]</scope>
    <source>
        <strain evidence="2 5">DSM 16927</strain>
    </source>
</reference>
<evidence type="ECO:0000313" key="5">
    <source>
        <dbReference type="Proteomes" id="UP000279541"/>
    </source>
</evidence>
<name>A0A1N7IGV9_9FLAO</name>
<dbReference type="Proteomes" id="UP000186106">
    <property type="component" value="Unassembled WGS sequence"/>
</dbReference>
<dbReference type="EMBL" id="FTNZ01000005">
    <property type="protein sequence ID" value="SIS36344.1"/>
    <property type="molecule type" value="Genomic_DNA"/>
</dbReference>
<evidence type="ECO:0000313" key="3">
    <source>
        <dbReference type="EMBL" id="SIS36344.1"/>
    </source>
</evidence>
<protein>
    <submittedName>
        <fullName evidence="3">Uncharacterized protein</fullName>
    </submittedName>
</protein>
<dbReference type="AlphaFoldDB" id="A0A1N7IGV9"/>
<gene>
    <name evidence="2" type="ORF">EG359_11350</name>
    <name evidence="3" type="ORF">SAMN05421768_105190</name>
</gene>
<organism evidence="3 4">
    <name type="scientific">Chryseobacterium joostei</name>
    <dbReference type="NCBI Taxonomy" id="112234"/>
    <lineage>
        <taxon>Bacteria</taxon>
        <taxon>Pseudomonadati</taxon>
        <taxon>Bacteroidota</taxon>
        <taxon>Flavobacteriia</taxon>
        <taxon>Flavobacteriales</taxon>
        <taxon>Weeksellaceae</taxon>
        <taxon>Chryseobacterium group</taxon>
        <taxon>Chryseobacterium</taxon>
    </lineage>
</organism>
<evidence type="ECO:0000313" key="2">
    <source>
        <dbReference type="EMBL" id="AZB00182.1"/>
    </source>
</evidence>